<evidence type="ECO:0000256" key="1">
    <source>
        <dbReference type="SAM" id="MobiDB-lite"/>
    </source>
</evidence>
<gene>
    <name evidence="2" type="ORF">CDAR_385941</name>
</gene>
<keyword evidence="3" id="KW-1185">Reference proteome</keyword>
<accession>A0AAV4QER6</accession>
<sequence>MLTVEGFVLIYPVDLPRNLKCRRPNRPKELMLSNSIDYTIAPLGHNSPHVELENKNISQPSFPWWQPARSQADRKQQPRGRAKHRAQRDIATPPAVWTGKGSNAPGGRENGGIPLSPGLFLFNPRTRYIHRRKGL</sequence>
<organism evidence="2 3">
    <name type="scientific">Caerostris darwini</name>
    <dbReference type="NCBI Taxonomy" id="1538125"/>
    <lineage>
        <taxon>Eukaryota</taxon>
        <taxon>Metazoa</taxon>
        <taxon>Ecdysozoa</taxon>
        <taxon>Arthropoda</taxon>
        <taxon>Chelicerata</taxon>
        <taxon>Arachnida</taxon>
        <taxon>Araneae</taxon>
        <taxon>Araneomorphae</taxon>
        <taxon>Entelegynae</taxon>
        <taxon>Araneoidea</taxon>
        <taxon>Araneidae</taxon>
        <taxon>Caerostris</taxon>
    </lineage>
</organism>
<reference evidence="2 3" key="1">
    <citation type="submission" date="2021-06" db="EMBL/GenBank/DDBJ databases">
        <title>Caerostris darwini draft genome.</title>
        <authorList>
            <person name="Kono N."/>
            <person name="Arakawa K."/>
        </authorList>
    </citation>
    <scope>NUCLEOTIDE SEQUENCE [LARGE SCALE GENOMIC DNA]</scope>
</reference>
<feature type="compositionally biased region" description="Basic residues" evidence="1">
    <location>
        <begin position="77"/>
        <end position="86"/>
    </location>
</feature>
<protein>
    <submittedName>
        <fullName evidence="2">Uncharacterized protein</fullName>
    </submittedName>
</protein>
<name>A0AAV4QER6_9ARAC</name>
<feature type="region of interest" description="Disordered" evidence="1">
    <location>
        <begin position="61"/>
        <end position="111"/>
    </location>
</feature>
<dbReference type="AlphaFoldDB" id="A0AAV4QER6"/>
<proteinExistence type="predicted"/>
<dbReference type="EMBL" id="BPLQ01004415">
    <property type="protein sequence ID" value="GIY07920.1"/>
    <property type="molecule type" value="Genomic_DNA"/>
</dbReference>
<comment type="caution">
    <text evidence="2">The sequence shown here is derived from an EMBL/GenBank/DDBJ whole genome shotgun (WGS) entry which is preliminary data.</text>
</comment>
<dbReference type="Proteomes" id="UP001054837">
    <property type="component" value="Unassembled WGS sequence"/>
</dbReference>
<evidence type="ECO:0000313" key="3">
    <source>
        <dbReference type="Proteomes" id="UP001054837"/>
    </source>
</evidence>
<evidence type="ECO:0000313" key="2">
    <source>
        <dbReference type="EMBL" id="GIY07920.1"/>
    </source>
</evidence>